<keyword evidence="1" id="KW-0175">Coiled coil</keyword>
<accession>A0A0F9QLT6</accession>
<protein>
    <submittedName>
        <fullName evidence="2">Uncharacterized protein</fullName>
    </submittedName>
</protein>
<proteinExistence type="predicted"/>
<reference evidence="2" key="1">
    <citation type="journal article" date="2015" name="Nature">
        <title>Complex archaea that bridge the gap between prokaryotes and eukaryotes.</title>
        <authorList>
            <person name="Spang A."/>
            <person name="Saw J.H."/>
            <person name="Jorgensen S.L."/>
            <person name="Zaremba-Niedzwiedzka K."/>
            <person name="Martijn J."/>
            <person name="Lind A.E."/>
            <person name="van Eijk R."/>
            <person name="Schleper C."/>
            <person name="Guy L."/>
            <person name="Ettema T.J."/>
        </authorList>
    </citation>
    <scope>NUCLEOTIDE SEQUENCE</scope>
</reference>
<organism evidence="2">
    <name type="scientific">marine sediment metagenome</name>
    <dbReference type="NCBI Taxonomy" id="412755"/>
    <lineage>
        <taxon>unclassified sequences</taxon>
        <taxon>metagenomes</taxon>
        <taxon>ecological metagenomes</taxon>
    </lineage>
</organism>
<gene>
    <name evidence="2" type="ORF">LCGC14_0999710</name>
</gene>
<dbReference type="AlphaFoldDB" id="A0A0F9QLT6"/>
<feature type="coiled-coil region" evidence="1">
    <location>
        <begin position="72"/>
        <end position="138"/>
    </location>
</feature>
<name>A0A0F9QLT6_9ZZZZ</name>
<evidence type="ECO:0000256" key="1">
    <source>
        <dbReference type="SAM" id="Coils"/>
    </source>
</evidence>
<dbReference type="EMBL" id="LAZR01003854">
    <property type="protein sequence ID" value="KKN14076.1"/>
    <property type="molecule type" value="Genomic_DNA"/>
</dbReference>
<comment type="caution">
    <text evidence="2">The sequence shown here is derived from an EMBL/GenBank/DDBJ whole genome shotgun (WGS) entry which is preliminary data.</text>
</comment>
<evidence type="ECO:0000313" key="2">
    <source>
        <dbReference type="EMBL" id="KKN14076.1"/>
    </source>
</evidence>
<feature type="non-terminal residue" evidence="2">
    <location>
        <position position="1"/>
    </location>
</feature>
<sequence length="141" mass="17127">KDKKKAMKHSVKRLKRCLQLKCINKYIITKRRLMNYIGSIKDPKYKIKEAEDKMGNKVYSYRYNDNKKIIKLNKELKENLKETINYKEAKEETLRLTEKIDKLEIKEDKRLEYLENFKKRIEEAFTELIGDLNEFNNETND</sequence>